<feature type="transmembrane region" description="Helical" evidence="1">
    <location>
        <begin position="68"/>
        <end position="91"/>
    </location>
</feature>
<keyword evidence="1" id="KW-1133">Transmembrane helix</keyword>
<feature type="transmembrane region" description="Helical" evidence="1">
    <location>
        <begin position="97"/>
        <end position="119"/>
    </location>
</feature>
<feature type="transmembrane region" description="Helical" evidence="1">
    <location>
        <begin position="31"/>
        <end position="61"/>
    </location>
</feature>
<reference evidence="3" key="1">
    <citation type="journal article" date="2020" name="Nat. Commun.">
        <title>Genome sequence of the cluster root forming white lupin.</title>
        <authorList>
            <person name="Hufnagel B."/>
            <person name="Marques A."/>
            <person name="Soriano A."/>
            <person name="Marques L."/>
            <person name="Divol F."/>
            <person name="Doumas P."/>
            <person name="Sallet E."/>
            <person name="Mancinotti D."/>
            <person name="Carrere S."/>
            <person name="Marande W."/>
            <person name="Arribat S."/>
            <person name="Keller J."/>
            <person name="Huneau C."/>
            <person name="Blein T."/>
            <person name="Aime D."/>
            <person name="Laguerre M."/>
            <person name="Taylor J."/>
            <person name="Schubert V."/>
            <person name="Nelson M."/>
            <person name="Geu-Flores F."/>
            <person name="Crespi M."/>
            <person name="Gallardo-Guerrero K."/>
            <person name="Delaux P.-M."/>
            <person name="Salse J."/>
            <person name="Berges H."/>
            <person name="Guyot R."/>
            <person name="Gouzy J."/>
            <person name="Peret B."/>
        </authorList>
    </citation>
    <scope>NUCLEOTIDE SEQUENCE [LARGE SCALE GENOMIC DNA]</scope>
    <source>
        <strain evidence="3">cv. Amiga</strain>
    </source>
</reference>
<dbReference type="AlphaFoldDB" id="A0A6A4NYC7"/>
<gene>
    <name evidence="2" type="ORF">Lalb_Chr18g0050531</name>
</gene>
<sequence>MALGEDLFYFAVTVIVTVKCLSATMHHPISMLLILVMVHLQVLTLLPLAITRCTINLLIICLGPDLRFLLICMLGHTTLILCPTILPFYLLLLGHPLLLKLILIHLFRMVFPLHSLLILKVHML</sequence>
<comment type="caution">
    <text evidence="2">The sequence shown here is derived from an EMBL/GenBank/DDBJ whole genome shotgun (WGS) entry which is preliminary data.</text>
</comment>
<evidence type="ECO:0000313" key="3">
    <source>
        <dbReference type="Proteomes" id="UP000447434"/>
    </source>
</evidence>
<accession>A0A6A4NYC7</accession>
<dbReference type="EMBL" id="WOCE01000018">
    <property type="protein sequence ID" value="KAE9594131.1"/>
    <property type="molecule type" value="Genomic_DNA"/>
</dbReference>
<protein>
    <submittedName>
        <fullName evidence="2">Uncharacterized protein</fullName>
    </submittedName>
</protein>
<proteinExistence type="predicted"/>
<dbReference type="Proteomes" id="UP000447434">
    <property type="component" value="Chromosome 18"/>
</dbReference>
<name>A0A6A4NYC7_LUPAL</name>
<evidence type="ECO:0000313" key="2">
    <source>
        <dbReference type="EMBL" id="KAE9594131.1"/>
    </source>
</evidence>
<evidence type="ECO:0000256" key="1">
    <source>
        <dbReference type="SAM" id="Phobius"/>
    </source>
</evidence>
<keyword evidence="1" id="KW-0472">Membrane</keyword>
<keyword evidence="1" id="KW-0812">Transmembrane</keyword>
<feature type="transmembrane region" description="Helical" evidence="1">
    <location>
        <begin position="7"/>
        <end position="25"/>
    </location>
</feature>
<keyword evidence="3" id="KW-1185">Reference proteome</keyword>
<organism evidence="2 3">
    <name type="scientific">Lupinus albus</name>
    <name type="common">White lupine</name>
    <name type="synonym">Lupinus termis</name>
    <dbReference type="NCBI Taxonomy" id="3870"/>
    <lineage>
        <taxon>Eukaryota</taxon>
        <taxon>Viridiplantae</taxon>
        <taxon>Streptophyta</taxon>
        <taxon>Embryophyta</taxon>
        <taxon>Tracheophyta</taxon>
        <taxon>Spermatophyta</taxon>
        <taxon>Magnoliopsida</taxon>
        <taxon>eudicotyledons</taxon>
        <taxon>Gunneridae</taxon>
        <taxon>Pentapetalae</taxon>
        <taxon>rosids</taxon>
        <taxon>fabids</taxon>
        <taxon>Fabales</taxon>
        <taxon>Fabaceae</taxon>
        <taxon>Papilionoideae</taxon>
        <taxon>50 kb inversion clade</taxon>
        <taxon>genistoids sensu lato</taxon>
        <taxon>core genistoids</taxon>
        <taxon>Genisteae</taxon>
        <taxon>Lupinus</taxon>
    </lineage>
</organism>